<evidence type="ECO:0000313" key="4">
    <source>
        <dbReference type="RefSeq" id="XP_060549961.1"/>
    </source>
</evidence>
<proteinExistence type="predicted"/>
<dbReference type="PANTHER" id="PTHR46534">
    <property type="entry name" value="IGGFC_BINDING DOMAIN-CONTAINING PROTEIN"/>
    <property type="match status" value="1"/>
</dbReference>
<dbReference type="SMART" id="SM00181">
    <property type="entry name" value="EGF"/>
    <property type="match status" value="5"/>
</dbReference>
<gene>
    <name evidence="4" type="primary">LOC117669238</name>
</gene>
<dbReference type="InterPro" id="IPR001846">
    <property type="entry name" value="VWF_type-D"/>
</dbReference>
<dbReference type="GeneID" id="117669238"/>
<dbReference type="PROSITE" id="PS51233">
    <property type="entry name" value="VWFD"/>
    <property type="match status" value="1"/>
</dbReference>
<evidence type="ECO:0000313" key="3">
    <source>
        <dbReference type="Proteomes" id="UP001652622"/>
    </source>
</evidence>
<keyword evidence="1" id="KW-0732">Signal</keyword>
<reference evidence="4" key="1">
    <citation type="submission" date="2025-08" db="UniProtKB">
        <authorList>
            <consortium name="RefSeq"/>
        </authorList>
    </citation>
    <scope>IDENTIFICATION</scope>
    <source>
        <tissue evidence="4">Blood</tissue>
    </source>
</reference>
<dbReference type="Pfam" id="PF17517">
    <property type="entry name" value="IgGFc_binding"/>
    <property type="match status" value="4"/>
</dbReference>
<feature type="chain" id="PRO_5045790187" evidence="1">
    <location>
        <begin position="20"/>
        <end position="2492"/>
    </location>
</feature>
<dbReference type="SUPFAM" id="SSF57567">
    <property type="entry name" value="Serine protease inhibitors"/>
    <property type="match status" value="6"/>
</dbReference>
<dbReference type="InterPro" id="IPR002919">
    <property type="entry name" value="TIL_dom"/>
</dbReference>
<dbReference type="InterPro" id="IPR036084">
    <property type="entry name" value="Ser_inhib-like_sf"/>
</dbReference>
<dbReference type="Pfam" id="PF01826">
    <property type="entry name" value="TIL"/>
    <property type="match status" value="6"/>
</dbReference>
<name>A0ABM3ZNL4_PANGU</name>
<evidence type="ECO:0000259" key="2">
    <source>
        <dbReference type="PROSITE" id="PS51233"/>
    </source>
</evidence>
<feature type="domain" description="VWFD" evidence="2">
    <location>
        <begin position="2322"/>
        <end position="2492"/>
    </location>
</feature>
<feature type="signal peptide" evidence="1">
    <location>
        <begin position="1"/>
        <end position="19"/>
    </location>
</feature>
<dbReference type="SMART" id="SM00274">
    <property type="entry name" value="FOLN"/>
    <property type="match status" value="5"/>
</dbReference>
<dbReference type="RefSeq" id="XP_060549961.1">
    <property type="nucleotide sequence ID" value="XM_060693978.1"/>
</dbReference>
<organism evidence="3 4">
    <name type="scientific">Pantherophis guttatus</name>
    <name type="common">Corn snake</name>
    <name type="synonym">Elaphe guttata</name>
    <dbReference type="NCBI Taxonomy" id="94885"/>
    <lineage>
        <taxon>Eukaryota</taxon>
        <taxon>Metazoa</taxon>
        <taxon>Chordata</taxon>
        <taxon>Craniata</taxon>
        <taxon>Vertebrata</taxon>
        <taxon>Euteleostomi</taxon>
        <taxon>Lepidosauria</taxon>
        <taxon>Squamata</taxon>
        <taxon>Bifurcata</taxon>
        <taxon>Unidentata</taxon>
        <taxon>Episquamata</taxon>
        <taxon>Toxicofera</taxon>
        <taxon>Serpentes</taxon>
        <taxon>Colubroidea</taxon>
        <taxon>Colubridae</taxon>
        <taxon>Colubrinae</taxon>
        <taxon>Pantherophis</taxon>
    </lineage>
</organism>
<evidence type="ECO:0000256" key="1">
    <source>
        <dbReference type="SAM" id="SignalP"/>
    </source>
</evidence>
<keyword evidence="3" id="KW-1185">Reference proteome</keyword>
<dbReference type="InterPro" id="IPR003645">
    <property type="entry name" value="Fol_N"/>
</dbReference>
<dbReference type="Pfam" id="PF00094">
    <property type="entry name" value="VWD"/>
    <property type="match status" value="1"/>
</dbReference>
<sequence>MALRRLLFLLAGLAQICDSQLPSPRGKKFVMAFMQDHQKYQSNPPDIKYQLLITGHHHSTVTKVSVSKHMFWRTFVINKGNTATVKIPKTFEMSGSNYFDMTVFIEANKDISVFAQHEGGSSVGTTLVLPFHQLGRVYHVVTPNVSNTDGFKEFAIVAQETATEVDISLKGDVLFNGQAYPAGSKLSVNLEAFQALQLQSSDDLSGTKIESKEPVAVFSGHSCIMKDNACNQVYEQLLPSSSWGAFFIVPMLPFQNRDGILYITASQNTYLKYQHGDVLSSQTLESGEVMQLNKYSSEPVSISASARIQVLYFSTGGESQGHGPLLLNIPAVTSFCKSYDLLSMKQLDNYAIIVAKTSDPSRIRIQRKTLAKSQWKSVPDTEYYWTEYSLARGGGILSSEGLRVPLGVFILGFSQNDGYGSQDHCITSMTCPANSHYEVCTDTCSNHCANTTDAEPCPETCTEGCQCDDGFLLDGIDCIPKEKCGCFSNGHYYQRNEMVLLNACKQQCTCIPGEGLTCTDHSCATEETCESQEGVMRCVQKGTCHVTSRGKSFVTAFMQNYNPGQSGQKLELYISGYNFATNIKVSTGNTILYKTINEGEVIYIPLPQSLEMVGSDKFKKAVLIEADQDISVISYNYLPITSDGTITYPIHQLGQLYYVVTPTGNGAKEFAIIAHEDLTTVTIHLKGTVRYKSKVYRPGSTLVTELTAFEAIQLQSSEDLSGTRIESTKPVAVLSGHTCVVKFTSCDHVVEQLLPVQSWGTTFIAPPLPFQTQYDIAYIVSAENTLLKYQSGSKTESRTLVAGEVVQLEILTSQPLFISADAGIQVLFFFTGAKRGDNFYDPFLMNIPATTCYCNSYRIYGMKDFTNHAMIIAKTSESGRIKWGEQTIQWTKIPGTEYSWAEQDVAITDRAQLVEHENSQFGLFVFGGGKSDGYGTPALCSSVSSCPVNSHYRVCANLCPTTCAKINDPDPCSETCVTGCQCDAGFFFDGLSCVSVESCGCSQDGHNYKPHETVLLNTCQKKCTCVPDQGLLCETYSCATDETCSLQEGVQSCVKVPSCPVNSHYRVCANLCPTTCAKINDPDPCSETCVTGCQCDAGFFFDGLSCVSVESCGCSQDGHNYKPHETVLLNTCQKKCTCVPDQGLLCETYSCATDETCSLQEGVQSCVKVPSCPVNSHYRVCANLCPTTCAKINDPDPCSETCVTGCQCDAGFFFDGLSCVSVESCGCSQDGHNYKPHEIVLLNKCQKKCTCVPGQGLLCEAHSCAADETCSLQEGVQACVKDTCNVSSRGKKFLTAFIFNYFNYQSKKLELYVSGYHPATNITVSTNTGIIHRTINEGELTSIELPLSLEMEGSDIYNKAVLIEADQDISVSSYSDVSASIGGTLIYPIDQLGQLYYVITPTEDSSLNLKEFAVVAHEDPTSVTIHLKGTVTFKNEVYHAGSTLVTDLKAFEAIQLQSTEDLSGSRIESTKPVAVLSGHICAVKFTACDHVVEQLLPVQSWGTTFIVPPIPFQTRHDIAYIVSAENTVLKYQSSSKQESRTLVAGEVVKLEVLTSQPLFISADAGIQVHLFFTGSSSRGYSYDSFLMNIPAITCYCNSYHIYGKKGFINHAMIIAKSSEIRGITMEGRMIEWRQILGTKYSWAEEDVEITDRALSVEHKKAPFGLFVFGGGNSDGYGTAALCSSVVPSCPVNSHYRVCANLCPTTCAKINDPDPCSETCVTGCQCDAGFFFDGLSCVSVESCGCSQDGHNYEPHEIVLLNTCQKKCACVPGQGLLCEAHSCAADETCRLQEGVQSCVKGKCNISSRGKKFVTAFMQNYLTDRTDKKLELYFSGYHLATNIVVTTNSGKIYRNINEGEIISIELPLSLEMAGSDIYNKAVLVEADQDILVSSSNYISYTSGGTFIYPTDQLGQLYYVVTPTEESSYKLKEFAVVAHENLTSVTIHLKGTVTFKNVVYPAGSIFRTDLKAFEAIQLQSTEDLSGSRIESTKPVAVLSGHICATKFAGVDYVVEQLLPVPCWGSTFIVPALPFQTQYDIAYIVSAENTLLKYQSSSKEESRTLVAGEVLKLEVQSSQPLFISAEAGIQVHLFFTGAKRGGYFYDSFLMNIPAITSYCNSYHIYGMKDFTNYAMLIAKSSESSRIAMEGRSIQWTQIPGTEYSWAEEEVAVTDHALSVEHKNTPFGLFVFGGGDYRGYGMAAVCSSNPISCPENSHYEACGNACPATCSDRSAPSTCRNTCAQICQCDEGFVRSGEKCVPVDTCNCVYQGVTYKAGEEFWGDEVCQSYCKCDAKLGKAVCQKSSCKGKTKCSVVNGVRGCHAVSYRTCIGTGDPHYTTFDGKKYDFMGTCVYQMAGLCSKDPSLTPFLVTVENNHRGNKAVSYTKVVTLEIYNFTISLSQEFPQKIQVNGIFVELPFSYENKLSIYQSGVHGFIKTDFDLSVSFDWYSYARVIVPDSYANALCGLCGNANEDQNDDFLMKDGTQAEDEIQFANNWK</sequence>
<dbReference type="PANTHER" id="PTHR46534:SF2">
    <property type="entry name" value="VWFD DOMAIN-CONTAINING PROTEIN"/>
    <property type="match status" value="1"/>
</dbReference>
<accession>A0ABM3ZNL4</accession>
<dbReference type="SMART" id="SM00216">
    <property type="entry name" value="VWD"/>
    <property type="match status" value="1"/>
</dbReference>
<dbReference type="Proteomes" id="UP001652622">
    <property type="component" value="Unplaced"/>
</dbReference>
<dbReference type="InterPro" id="IPR000742">
    <property type="entry name" value="EGF"/>
</dbReference>
<dbReference type="Gene3D" id="2.10.25.10">
    <property type="entry name" value="Laminin"/>
    <property type="match status" value="6"/>
</dbReference>
<dbReference type="CDD" id="cd19941">
    <property type="entry name" value="TIL"/>
    <property type="match status" value="6"/>
</dbReference>
<dbReference type="InterPro" id="IPR035234">
    <property type="entry name" value="IgGFc-bd_N"/>
</dbReference>
<protein>
    <submittedName>
        <fullName evidence="4">IgGFc-binding protein-like isoform X1</fullName>
    </submittedName>
</protein>